<dbReference type="AlphaFoldDB" id="L2GQF0"/>
<gene>
    <name evidence="1" type="ORF">VICG_00045</name>
</gene>
<dbReference type="EMBL" id="JH370130">
    <property type="protein sequence ID" value="ELA42730.1"/>
    <property type="molecule type" value="Genomic_DNA"/>
</dbReference>
<dbReference type="SUPFAM" id="SSF48371">
    <property type="entry name" value="ARM repeat"/>
    <property type="match status" value="1"/>
</dbReference>
<proteinExistence type="predicted"/>
<organism evidence="1 2">
    <name type="scientific">Vittaforma corneae (strain ATCC 50505)</name>
    <name type="common">Microsporidian parasite</name>
    <name type="synonym">Nosema corneum</name>
    <dbReference type="NCBI Taxonomy" id="993615"/>
    <lineage>
        <taxon>Eukaryota</taxon>
        <taxon>Fungi</taxon>
        <taxon>Fungi incertae sedis</taxon>
        <taxon>Microsporidia</taxon>
        <taxon>Nosematidae</taxon>
        <taxon>Vittaforma</taxon>
    </lineage>
</organism>
<dbReference type="InterPro" id="IPR016024">
    <property type="entry name" value="ARM-type_fold"/>
</dbReference>
<accession>L2GQF0</accession>
<evidence type="ECO:0008006" key="3">
    <source>
        <dbReference type="Google" id="ProtNLM"/>
    </source>
</evidence>
<dbReference type="RefSeq" id="XP_007603498.1">
    <property type="nucleotide sequence ID" value="XM_007603436.1"/>
</dbReference>
<dbReference type="InterPro" id="IPR011989">
    <property type="entry name" value="ARM-like"/>
</dbReference>
<keyword evidence="2" id="KW-1185">Reference proteome</keyword>
<evidence type="ECO:0000313" key="2">
    <source>
        <dbReference type="Proteomes" id="UP000011082"/>
    </source>
</evidence>
<protein>
    <recommendedName>
        <fullName evidence="3">CLASP N-terminal domain-containing protein</fullName>
    </recommendedName>
</protein>
<name>L2GQF0_VITCO</name>
<dbReference type="OrthoDB" id="4699125at2759"/>
<sequence length="602" mass="67711">MVDSILKEAKELFKEKESETTWFKIFGIFDRLLKLVKTKEDTIQIIPAVSDLLIRSLQSDRSRLNGISLDFLKSCAEIAQKEVNFNSFIPVLIKLTGKSNKVFVSRSMDALSIVCKFADLKCILKNINDFIENPNKNVRFAVFKVIEIRQGDARDIFAGMVERGLKDPAQEVRSICKSINIVRTEQPIVEKEVKKSVLASVTPRKNFKIDTAYVEIKKLEDAVMKIAKDQVVKKPISSDFFEKLSQLKKERKFVLEKKEDDLTPRKLDRYLNKYRSTSPIGISESLAKITSIKQNRTLISTIDGAEKSDQVVNMSAEASLVPNVDRATSVVISMPEVDAQAALEAANPQVSFIQETHLFKKEMNSSTCNDNSIDHKILKDDIQLEISASDQNVGTIEPEEIIEEYNNSIVLENGTNDMSFVEAIGISELSCSFANMSIEPSFQAYETSPEIVRSSTIIMGPENRIPIQKEEYAVNQQDEHANLVIISYEKQPVDIHQDKCVDLIEVHKDKERICAKTEQISGDNVQGGSALDIECDVQNEKNDKEDACEETNDRLVVEECEGDIGLSTLSQQSQNINKNAYLNVLTAHESHMDVETVKNVGK</sequence>
<dbReference type="InParanoid" id="L2GQF0"/>
<dbReference type="Gene3D" id="1.25.10.10">
    <property type="entry name" value="Leucine-rich Repeat Variant"/>
    <property type="match status" value="1"/>
</dbReference>
<reference evidence="2" key="1">
    <citation type="submission" date="2011-05" db="EMBL/GenBank/DDBJ databases">
        <title>The genome sequence of Vittaforma corneae strain ATCC 50505.</title>
        <authorList>
            <consortium name="The Broad Institute Genome Sequencing Platform"/>
            <person name="Cuomo C."/>
            <person name="Didier E."/>
            <person name="Bowers L."/>
            <person name="Young S.K."/>
            <person name="Zeng Q."/>
            <person name="Gargeya S."/>
            <person name="Fitzgerald M."/>
            <person name="Haas B."/>
            <person name="Abouelleil A."/>
            <person name="Alvarado L."/>
            <person name="Arachchi H.M."/>
            <person name="Berlin A."/>
            <person name="Chapman S.B."/>
            <person name="Gearin G."/>
            <person name="Goldberg J."/>
            <person name="Griggs A."/>
            <person name="Gujja S."/>
            <person name="Hansen M."/>
            <person name="Heiman D."/>
            <person name="Howarth C."/>
            <person name="Larimer J."/>
            <person name="Lui A."/>
            <person name="MacDonald P.J.P."/>
            <person name="McCowen C."/>
            <person name="Montmayeur A."/>
            <person name="Murphy C."/>
            <person name="Neiman D."/>
            <person name="Pearson M."/>
            <person name="Priest M."/>
            <person name="Roberts A."/>
            <person name="Saif S."/>
            <person name="Shea T."/>
            <person name="Sisk P."/>
            <person name="Stolte C."/>
            <person name="Sykes S."/>
            <person name="Wortman J."/>
            <person name="Nusbaum C."/>
            <person name="Birren B."/>
        </authorList>
    </citation>
    <scope>NUCLEOTIDE SEQUENCE [LARGE SCALE GENOMIC DNA]</scope>
    <source>
        <strain evidence="2">ATCC 50505</strain>
    </source>
</reference>
<dbReference type="Proteomes" id="UP000011082">
    <property type="component" value="Unassembled WGS sequence"/>
</dbReference>
<dbReference type="STRING" id="993615.L2GQF0"/>
<evidence type="ECO:0000313" key="1">
    <source>
        <dbReference type="EMBL" id="ELA42730.1"/>
    </source>
</evidence>
<dbReference type="VEuPathDB" id="MicrosporidiaDB:VICG_00045"/>
<dbReference type="HOGENOM" id="CLU_403888_0_0_1"/>
<dbReference type="GeneID" id="19880763"/>